<proteinExistence type="predicted"/>
<dbReference type="RefSeq" id="WP_280629950.1">
    <property type="nucleotide sequence ID" value="NZ_CP123498.1"/>
</dbReference>
<gene>
    <name evidence="2" type="ORF">QE207_07925</name>
</gene>
<sequence>MKIDINDEVFDVKKAADFLCKSKRKIYDLIAKGRLKAAKSEKQGGSWEILKSSCLEYVYDNHQNCLVSGDCQIKSNKRFKSCQSNKEMVHGTVTLLPQRDKELEETLAHRTRSKRRNYMTT</sequence>
<organism evidence="2 3">
    <name type="scientific">Arsenophonus nasoniae</name>
    <name type="common">son-killer infecting Nasonia vitripennis</name>
    <dbReference type="NCBI Taxonomy" id="638"/>
    <lineage>
        <taxon>Bacteria</taxon>
        <taxon>Pseudomonadati</taxon>
        <taxon>Pseudomonadota</taxon>
        <taxon>Gammaproteobacteria</taxon>
        <taxon>Enterobacterales</taxon>
        <taxon>Morganellaceae</taxon>
        <taxon>Arsenophonus</taxon>
    </lineage>
</organism>
<reference evidence="2" key="1">
    <citation type="submission" date="2023-04" db="EMBL/GenBank/DDBJ databases">
        <title>Genome dynamics across the evolutionary transition to endosymbiosis.</title>
        <authorList>
            <person name="Siozios S."/>
            <person name="Nadal-Jimenez P."/>
            <person name="Azagi T."/>
            <person name="Sprong H."/>
            <person name="Frost C.L."/>
            <person name="Parratt S.R."/>
            <person name="Taylor G."/>
            <person name="Brettell L."/>
            <person name="Lew K.C."/>
            <person name="Croft L."/>
            <person name="King K.C."/>
            <person name="Brockhurst M.A."/>
            <person name="Hypsa V."/>
            <person name="Novakova E."/>
            <person name="Darby A.C."/>
            <person name="Hurst G.D.D."/>
        </authorList>
    </citation>
    <scope>NUCLEOTIDE SEQUENCE</scope>
    <source>
        <strain evidence="2">AIh</strain>
    </source>
</reference>
<evidence type="ECO:0000259" key="1">
    <source>
        <dbReference type="Pfam" id="PF12728"/>
    </source>
</evidence>
<accession>A0AA95GLH7</accession>
<protein>
    <submittedName>
        <fullName evidence="2">Helix-turn-helix domain-containing protein</fullName>
    </submittedName>
</protein>
<dbReference type="Pfam" id="PF12728">
    <property type="entry name" value="HTH_17"/>
    <property type="match status" value="1"/>
</dbReference>
<name>A0AA95GLH7_9GAMM</name>
<dbReference type="InterPro" id="IPR041657">
    <property type="entry name" value="HTH_17"/>
</dbReference>
<evidence type="ECO:0000313" key="3">
    <source>
        <dbReference type="Proteomes" id="UP001177597"/>
    </source>
</evidence>
<feature type="domain" description="Helix-turn-helix" evidence="1">
    <location>
        <begin position="10"/>
        <end position="53"/>
    </location>
</feature>
<dbReference type="AlphaFoldDB" id="A0AA95GLH7"/>
<dbReference type="EMBL" id="CP123498">
    <property type="protein sequence ID" value="WGL96461.1"/>
    <property type="molecule type" value="Genomic_DNA"/>
</dbReference>
<evidence type="ECO:0000313" key="2">
    <source>
        <dbReference type="EMBL" id="WGL96461.1"/>
    </source>
</evidence>
<dbReference type="Proteomes" id="UP001177597">
    <property type="component" value="Chromosome"/>
</dbReference>